<dbReference type="AlphaFoldDB" id="A0A9W5UR38"/>
<dbReference type="OrthoDB" id="3510772at2"/>
<dbReference type="Gene3D" id="3.40.50.720">
    <property type="entry name" value="NAD(P)-binding Rossmann-like Domain"/>
    <property type="match status" value="1"/>
</dbReference>
<gene>
    <name evidence="2" type="ORF">Vse01_32050</name>
</gene>
<dbReference type="SUPFAM" id="SSF51735">
    <property type="entry name" value="NAD(P)-binding Rossmann-fold domains"/>
    <property type="match status" value="1"/>
</dbReference>
<dbReference type="Proteomes" id="UP000607311">
    <property type="component" value="Unassembled WGS sequence"/>
</dbReference>
<comment type="caution">
    <text evidence="2">The sequence shown here is derived from an EMBL/GenBank/DDBJ whole genome shotgun (WGS) entry which is preliminary data.</text>
</comment>
<accession>A0A9W5UR38</accession>
<organism evidence="2 3">
    <name type="scientific">Micromonospora sediminimaris</name>
    <dbReference type="NCBI Taxonomy" id="547162"/>
    <lineage>
        <taxon>Bacteria</taxon>
        <taxon>Bacillati</taxon>
        <taxon>Actinomycetota</taxon>
        <taxon>Actinomycetes</taxon>
        <taxon>Micromonosporales</taxon>
        <taxon>Micromonosporaceae</taxon>
        <taxon>Micromonospora</taxon>
    </lineage>
</organism>
<evidence type="ECO:0000313" key="3">
    <source>
        <dbReference type="Proteomes" id="UP000607311"/>
    </source>
</evidence>
<feature type="domain" description="NAD(P)-binding" evidence="1">
    <location>
        <begin position="10"/>
        <end position="169"/>
    </location>
</feature>
<protein>
    <submittedName>
        <fullName evidence="2">NmrA family transcriptional regulator</fullName>
    </submittedName>
</protein>
<reference evidence="2" key="1">
    <citation type="submission" date="2021-01" db="EMBL/GenBank/DDBJ databases">
        <title>Whole genome shotgun sequence of Verrucosispora sediminis NBRC 107745.</title>
        <authorList>
            <person name="Komaki H."/>
            <person name="Tamura T."/>
        </authorList>
    </citation>
    <scope>NUCLEOTIDE SEQUENCE</scope>
    <source>
        <strain evidence="2">NBRC 107745</strain>
    </source>
</reference>
<sequence>MSRPSVLVTGATGKTGRRVADRLIRLGHPVRQASRRGEQPFDWARPETWSAALRGIDAVYLCYFPDLAAPQASDVVEAFVDVARKTGVRRLVLLSGRGEAGAQRCEAIVAGSGLGYTIVRASWFTQNFTEGQLAQAVHDGLIALPAGQVAEPFVDVDDVADVAVAALADHRHDGRAYEVTGPRLLTFDQAAAEIAEATGREVRYLPVTAEQFHDGLVGQVGPEHARLLTDLCMEVFDGRNASLGDGVHQALDRQPVDFAEVCRRAVAAGTWQR</sequence>
<dbReference type="InterPro" id="IPR016040">
    <property type="entry name" value="NAD(P)-bd_dom"/>
</dbReference>
<dbReference type="InterPro" id="IPR051604">
    <property type="entry name" value="Ergot_Alk_Oxidoreductase"/>
</dbReference>
<evidence type="ECO:0000313" key="2">
    <source>
        <dbReference type="EMBL" id="GIJ34057.1"/>
    </source>
</evidence>
<dbReference type="PANTHER" id="PTHR43162">
    <property type="match status" value="1"/>
</dbReference>
<dbReference type="PANTHER" id="PTHR43162:SF1">
    <property type="entry name" value="PRESTALK A DIFFERENTIATION PROTEIN A"/>
    <property type="match status" value="1"/>
</dbReference>
<name>A0A9W5UR38_9ACTN</name>
<keyword evidence="3" id="KW-1185">Reference proteome</keyword>
<dbReference type="RefSeq" id="WP_093403891.1">
    <property type="nucleotide sequence ID" value="NZ_BOPD01000018.1"/>
</dbReference>
<dbReference type="InterPro" id="IPR036291">
    <property type="entry name" value="NAD(P)-bd_dom_sf"/>
</dbReference>
<evidence type="ECO:0000259" key="1">
    <source>
        <dbReference type="Pfam" id="PF13460"/>
    </source>
</evidence>
<dbReference type="Pfam" id="PF13460">
    <property type="entry name" value="NAD_binding_10"/>
    <property type="match status" value="1"/>
</dbReference>
<dbReference type="EMBL" id="BOPD01000018">
    <property type="protein sequence ID" value="GIJ34057.1"/>
    <property type="molecule type" value="Genomic_DNA"/>
</dbReference>
<dbReference type="Gene3D" id="3.90.25.10">
    <property type="entry name" value="UDP-galactose 4-epimerase, domain 1"/>
    <property type="match status" value="1"/>
</dbReference>
<proteinExistence type="predicted"/>